<organism evidence="3">
    <name type="scientific">Caenorhabditis brenneri</name>
    <name type="common">Nematode worm</name>
    <dbReference type="NCBI Taxonomy" id="135651"/>
    <lineage>
        <taxon>Eukaryota</taxon>
        <taxon>Metazoa</taxon>
        <taxon>Ecdysozoa</taxon>
        <taxon>Nematoda</taxon>
        <taxon>Chromadorea</taxon>
        <taxon>Rhabditida</taxon>
        <taxon>Rhabditina</taxon>
        <taxon>Rhabditomorpha</taxon>
        <taxon>Rhabditoidea</taxon>
        <taxon>Rhabditidae</taxon>
        <taxon>Peloderinae</taxon>
        <taxon>Caenorhabditis</taxon>
    </lineage>
</organism>
<proteinExistence type="predicted"/>
<dbReference type="Pfam" id="PF00651">
    <property type="entry name" value="BTB"/>
    <property type="match status" value="1"/>
</dbReference>
<dbReference type="Proteomes" id="UP000008068">
    <property type="component" value="Unassembled WGS sequence"/>
</dbReference>
<dbReference type="InParanoid" id="G0MV08"/>
<dbReference type="CDD" id="cd18186">
    <property type="entry name" value="BTB_POZ_ZBTB_KLHL-like"/>
    <property type="match status" value="1"/>
</dbReference>
<dbReference type="EMBL" id="GL379813">
    <property type="protein sequence ID" value="EGT44484.1"/>
    <property type="molecule type" value="Genomic_DNA"/>
</dbReference>
<dbReference type="InterPro" id="IPR052664">
    <property type="entry name" value="BTB-MATH_domain_protein"/>
</dbReference>
<dbReference type="SUPFAM" id="SSF54695">
    <property type="entry name" value="POZ domain"/>
    <property type="match status" value="1"/>
</dbReference>
<dbReference type="InterPro" id="IPR011333">
    <property type="entry name" value="SKP1/BTB/POZ_sf"/>
</dbReference>
<keyword evidence="3" id="KW-1185">Reference proteome</keyword>
<dbReference type="InterPro" id="IPR000210">
    <property type="entry name" value="BTB/POZ_dom"/>
</dbReference>
<dbReference type="eggNOG" id="ENOG502TEZ5">
    <property type="taxonomic scope" value="Eukaryota"/>
</dbReference>
<dbReference type="OrthoDB" id="6046119at2759"/>
<dbReference type="OMA" id="RFECKHI"/>
<evidence type="ECO:0000313" key="2">
    <source>
        <dbReference type="EMBL" id="EGT44484.1"/>
    </source>
</evidence>
<evidence type="ECO:0000259" key="1">
    <source>
        <dbReference type="PROSITE" id="PS50097"/>
    </source>
</evidence>
<feature type="domain" description="BTB" evidence="1">
    <location>
        <begin position="28"/>
        <end position="87"/>
    </location>
</feature>
<protein>
    <recommendedName>
        <fullName evidence="1">BTB domain-containing protein</fullName>
    </recommendedName>
</protein>
<dbReference type="STRING" id="135651.G0MV08"/>
<accession>G0MV08</accession>
<sequence length="191" mass="22332">MSKRENEAPVQVVPPKLRKFEGLQKEFYDVTLIVGDTRFQVLKAQLAQQSDVFHTLFFGEYAEKNKKEITLEEVDPTYFQKFLELIHLEVCLTDGNIEGVMKICKMFLVQSALGHCQEFLIFKSKLPIRKKWDLALDYGFTGLRDRIIQNVKGKTDLERLIPKDLSEWDQSTTRQLFEKTLIMLGIQYPPR</sequence>
<dbReference type="PANTHER" id="PTHR22743:SF165">
    <property type="entry name" value="BTB AND MATH DOMAIN CONTAINING-RELATED"/>
    <property type="match status" value="1"/>
</dbReference>
<gene>
    <name evidence="2" type="ORF">CAEBREN_03722</name>
</gene>
<dbReference type="HOGENOM" id="CLU_036654_1_0_1"/>
<evidence type="ECO:0000313" key="3">
    <source>
        <dbReference type="Proteomes" id="UP000008068"/>
    </source>
</evidence>
<dbReference type="AlphaFoldDB" id="G0MV08"/>
<dbReference type="SMART" id="SM00225">
    <property type="entry name" value="BTB"/>
    <property type="match status" value="1"/>
</dbReference>
<dbReference type="PANTHER" id="PTHR22743">
    <property type="entry name" value="MEPRIN/TRAF-LIKE MATH FAMILY-C.ELEGANS"/>
    <property type="match status" value="1"/>
</dbReference>
<name>G0MV08_CAEBE</name>
<dbReference type="Gene3D" id="3.30.710.10">
    <property type="entry name" value="Potassium Channel Kv1.1, Chain A"/>
    <property type="match status" value="1"/>
</dbReference>
<reference evidence="3" key="1">
    <citation type="submission" date="2011-07" db="EMBL/GenBank/DDBJ databases">
        <authorList>
            <consortium name="Caenorhabditis brenneri Sequencing and Analysis Consortium"/>
            <person name="Wilson R.K."/>
        </authorList>
    </citation>
    <scope>NUCLEOTIDE SEQUENCE [LARGE SCALE GENOMIC DNA]</scope>
    <source>
        <strain evidence="3">PB2801</strain>
    </source>
</reference>
<dbReference type="PROSITE" id="PS50097">
    <property type="entry name" value="BTB"/>
    <property type="match status" value="1"/>
</dbReference>